<dbReference type="InterPro" id="IPR001650">
    <property type="entry name" value="Helicase_C-like"/>
</dbReference>
<dbReference type="InterPro" id="IPR050742">
    <property type="entry name" value="Helicase_Restrict-Modif_Enz"/>
</dbReference>
<evidence type="ECO:0000313" key="4">
    <source>
        <dbReference type="Proteomes" id="UP000224443"/>
    </source>
</evidence>
<evidence type="ECO:0000259" key="2">
    <source>
        <dbReference type="PROSITE" id="PS51194"/>
    </source>
</evidence>
<keyword evidence="3" id="KW-0547">Nucleotide-binding</keyword>
<sequence>MELRNYQSDLVNDIKQSILRGNKRIMVQSPPRSGKTVVMAHIAKGATDKGNTILFFSHRKEINEQVVNTFKRNGVDMNLVTIDSVTKVARNLDRIQEPSIILIDEAHHVKAKTYLKIIEYYSNSIVLMFTGTPARLDGSGFDDIADDIVLGKSVKWLQENGNIAPFKYYAPSLIDTTNLKKRGGEFTKKSVDDTMKRVIYGDVIRHYEKLAKGKQAIVYTHSVEASESVSNTFNEKGYTSIAISGKTPPEVRERAMQAFRDGELTIMVNCELFTEGIDLPNVDVCIMLRPTQSLSLYLQFAMRALNPRDGKTAIIIDHVGNVDRHGLPNADREWSLKGVNKTKKKLKLGEPTTRTCDECYATFWSAERICPMCGHENKPTKEEVEIIREIELEERRQEVASKVETFVTSDQCQTVEELKEFAKQHGYKPGWVYYQQKKIIYGDKKLCLQLITHKQKNSDLSKTVLTKLLLI</sequence>
<gene>
    <name evidence="3" type="ORF">P7152_34</name>
</gene>
<dbReference type="GO" id="GO:0004386">
    <property type="term" value="F:helicase activity"/>
    <property type="evidence" value="ECO:0007669"/>
    <property type="project" value="UniProtKB-KW"/>
</dbReference>
<dbReference type="SMART" id="SM00487">
    <property type="entry name" value="DEXDc"/>
    <property type="match status" value="1"/>
</dbReference>
<dbReference type="InterPro" id="IPR027417">
    <property type="entry name" value="P-loop_NTPase"/>
</dbReference>
<keyword evidence="3" id="KW-0347">Helicase</keyword>
<dbReference type="GO" id="GO:0003677">
    <property type="term" value="F:DNA binding"/>
    <property type="evidence" value="ECO:0007669"/>
    <property type="project" value="InterPro"/>
</dbReference>
<dbReference type="PANTHER" id="PTHR47396:SF1">
    <property type="entry name" value="ATP-DEPENDENT HELICASE IRC3-RELATED"/>
    <property type="match status" value="1"/>
</dbReference>
<dbReference type="InterPro" id="IPR014001">
    <property type="entry name" value="Helicase_ATP-bd"/>
</dbReference>
<dbReference type="GO" id="GO:0016787">
    <property type="term" value="F:hydrolase activity"/>
    <property type="evidence" value="ECO:0007669"/>
    <property type="project" value="InterPro"/>
</dbReference>
<reference evidence="3 4" key="1">
    <citation type="journal article" date="2017" name="Front. Microbiol.">
        <title>Global Survey and Genome Exploration of Bacteriophages Infecting the Lactic Acid Bacterium Streptococcus thermophilus.</title>
        <authorList>
            <person name="McDonnell B."/>
            <person name="Mahony J."/>
            <person name="Hanemaaijer L."/>
            <person name="Neve H."/>
            <person name="Noben J.-P."/>
            <person name="Lugli G.A."/>
            <person name="Ventura M."/>
            <person name="Kouwen T.R."/>
            <person name="van Sinderen D."/>
        </authorList>
    </citation>
    <scope>NUCLEOTIDE SEQUENCE [LARGE SCALE GENOMIC DNA]</scope>
</reference>
<proteinExistence type="predicted"/>
<name>A0A286QPR4_9CAUD</name>
<dbReference type="Pfam" id="PF00271">
    <property type="entry name" value="Helicase_C"/>
    <property type="match status" value="1"/>
</dbReference>
<evidence type="ECO:0000259" key="1">
    <source>
        <dbReference type="PROSITE" id="PS51192"/>
    </source>
</evidence>
<dbReference type="InterPro" id="IPR006935">
    <property type="entry name" value="Helicase/UvrB_N"/>
</dbReference>
<keyword evidence="3" id="KW-0067">ATP-binding</keyword>
<dbReference type="PANTHER" id="PTHR47396">
    <property type="entry name" value="TYPE I RESTRICTION ENZYME ECOKI R PROTEIN"/>
    <property type="match status" value="1"/>
</dbReference>
<evidence type="ECO:0000313" key="3">
    <source>
        <dbReference type="EMBL" id="ARU13698.1"/>
    </source>
</evidence>
<dbReference type="Gene3D" id="3.40.50.300">
    <property type="entry name" value="P-loop containing nucleotide triphosphate hydrolases"/>
    <property type="match status" value="2"/>
</dbReference>
<dbReference type="PROSITE" id="PS51192">
    <property type="entry name" value="HELICASE_ATP_BIND_1"/>
    <property type="match status" value="1"/>
</dbReference>
<protein>
    <submittedName>
        <fullName evidence="3">Helicase</fullName>
    </submittedName>
</protein>
<dbReference type="SUPFAM" id="SSF52540">
    <property type="entry name" value="P-loop containing nucleoside triphosphate hydrolases"/>
    <property type="match status" value="1"/>
</dbReference>
<accession>A0A286QPR4</accession>
<dbReference type="SMART" id="SM00490">
    <property type="entry name" value="HELICc"/>
    <property type="match status" value="1"/>
</dbReference>
<dbReference type="PROSITE" id="PS51194">
    <property type="entry name" value="HELICASE_CTER"/>
    <property type="match status" value="1"/>
</dbReference>
<dbReference type="Proteomes" id="UP000224443">
    <property type="component" value="Segment"/>
</dbReference>
<dbReference type="GO" id="GO:0005524">
    <property type="term" value="F:ATP binding"/>
    <property type="evidence" value="ECO:0007669"/>
    <property type="project" value="InterPro"/>
</dbReference>
<dbReference type="Pfam" id="PF04851">
    <property type="entry name" value="ResIII"/>
    <property type="match status" value="1"/>
</dbReference>
<keyword evidence="3" id="KW-0378">Hydrolase</keyword>
<organism evidence="3 4">
    <name type="scientific">Streptococcus phage P7152</name>
    <dbReference type="NCBI Taxonomy" id="1971425"/>
    <lineage>
        <taxon>Viruses</taxon>
        <taxon>Duplodnaviria</taxon>
        <taxon>Heunggongvirae</taxon>
        <taxon>Uroviricota</taxon>
        <taxon>Caudoviricetes</taxon>
        <taxon>Aliceevansviridae</taxon>
        <taxon>Moineauvirus</taxon>
        <taxon>Moineauvirus P7152</taxon>
    </lineage>
</organism>
<keyword evidence="4" id="KW-1185">Reference proteome</keyword>
<dbReference type="EMBL" id="KY705266">
    <property type="protein sequence ID" value="ARU13698.1"/>
    <property type="molecule type" value="Genomic_DNA"/>
</dbReference>
<feature type="domain" description="Helicase C-terminal" evidence="2">
    <location>
        <begin position="202"/>
        <end position="347"/>
    </location>
</feature>
<feature type="domain" description="Helicase ATP-binding" evidence="1">
    <location>
        <begin position="16"/>
        <end position="151"/>
    </location>
</feature>